<dbReference type="EMBL" id="JACBPP010000005">
    <property type="protein sequence ID" value="KAF8001218.1"/>
    <property type="molecule type" value="Genomic_DNA"/>
</dbReference>
<sequence>MKFITILPLLALALADDLIRPGTLYIALVRNTPAYKDLSVSDGKLVVGSQLTNFEYKPDGSLYSKDHNKFLGVSNEGKLFLDSWPQTGFSVKSSRGSEYKRKLHYNNKHLFQLCGDKLIGLDSDCANARPVTIIYEDIIQPR</sequence>
<protein>
    <submittedName>
        <fullName evidence="2">Uncharacterized protein</fullName>
    </submittedName>
</protein>
<keyword evidence="1" id="KW-0732">Signal</keyword>
<reference evidence="2" key="1">
    <citation type="submission" date="2020-10" db="EMBL/GenBank/DDBJ databases">
        <title>The Whole-Genome Sequence of Metschnikowia persimmonesis, a Novel Endophytic Yeast Species Isolated from Medicinal Plant Diospyros kaki Thumb.</title>
        <authorList>
            <person name="Rahmat E."/>
            <person name="Kang Y."/>
        </authorList>
    </citation>
    <scope>NUCLEOTIDE SEQUENCE</scope>
    <source>
        <strain evidence="2">KIOM G15050</strain>
    </source>
</reference>
<dbReference type="OrthoDB" id="4078212at2759"/>
<evidence type="ECO:0000313" key="3">
    <source>
        <dbReference type="Proteomes" id="UP000649328"/>
    </source>
</evidence>
<feature type="chain" id="PRO_5034194851" evidence="1">
    <location>
        <begin position="16"/>
        <end position="142"/>
    </location>
</feature>
<comment type="caution">
    <text evidence="2">The sequence shown here is derived from an EMBL/GenBank/DDBJ whole genome shotgun (WGS) entry which is preliminary data.</text>
</comment>
<proteinExistence type="predicted"/>
<gene>
    <name evidence="2" type="ORF">HF325_003719</name>
</gene>
<evidence type="ECO:0000313" key="2">
    <source>
        <dbReference type="EMBL" id="KAF8001218.1"/>
    </source>
</evidence>
<organism evidence="2 3">
    <name type="scientific">Metschnikowia pulcherrima</name>
    <dbReference type="NCBI Taxonomy" id="27326"/>
    <lineage>
        <taxon>Eukaryota</taxon>
        <taxon>Fungi</taxon>
        <taxon>Dikarya</taxon>
        <taxon>Ascomycota</taxon>
        <taxon>Saccharomycotina</taxon>
        <taxon>Pichiomycetes</taxon>
        <taxon>Metschnikowiaceae</taxon>
        <taxon>Metschnikowia</taxon>
    </lineage>
</organism>
<dbReference type="Proteomes" id="UP000649328">
    <property type="component" value="Unassembled WGS sequence"/>
</dbReference>
<evidence type="ECO:0000256" key="1">
    <source>
        <dbReference type="SAM" id="SignalP"/>
    </source>
</evidence>
<keyword evidence="3" id="KW-1185">Reference proteome</keyword>
<accession>A0A8H7GQ14</accession>
<name>A0A8H7GQ14_9ASCO</name>
<dbReference type="AlphaFoldDB" id="A0A8H7GQ14"/>
<feature type="signal peptide" evidence="1">
    <location>
        <begin position="1"/>
        <end position="15"/>
    </location>
</feature>